<feature type="region of interest" description="Disordered" evidence="1">
    <location>
        <begin position="17"/>
        <end position="80"/>
    </location>
</feature>
<name>A0ABD0UJT4_DENTH</name>
<dbReference type="AlphaFoldDB" id="A0ABD0UJT4"/>
<evidence type="ECO:0000256" key="1">
    <source>
        <dbReference type="SAM" id="MobiDB-lite"/>
    </source>
</evidence>
<organism evidence="2 3">
    <name type="scientific">Dendrobium thyrsiflorum</name>
    <name type="common">Pinecone-like raceme dendrobium</name>
    <name type="synonym">Orchid</name>
    <dbReference type="NCBI Taxonomy" id="117978"/>
    <lineage>
        <taxon>Eukaryota</taxon>
        <taxon>Viridiplantae</taxon>
        <taxon>Streptophyta</taxon>
        <taxon>Embryophyta</taxon>
        <taxon>Tracheophyta</taxon>
        <taxon>Spermatophyta</taxon>
        <taxon>Magnoliopsida</taxon>
        <taxon>Liliopsida</taxon>
        <taxon>Asparagales</taxon>
        <taxon>Orchidaceae</taxon>
        <taxon>Epidendroideae</taxon>
        <taxon>Malaxideae</taxon>
        <taxon>Dendrobiinae</taxon>
        <taxon>Dendrobium</taxon>
    </lineage>
</organism>
<dbReference type="Proteomes" id="UP001552299">
    <property type="component" value="Unassembled WGS sequence"/>
</dbReference>
<feature type="compositionally biased region" description="Polar residues" evidence="1">
    <location>
        <begin position="17"/>
        <end position="37"/>
    </location>
</feature>
<reference evidence="2 3" key="1">
    <citation type="journal article" date="2024" name="Plant Biotechnol. J.">
        <title>Dendrobium thyrsiflorum genome and its molecular insights into genes involved in important horticultural traits.</title>
        <authorList>
            <person name="Chen B."/>
            <person name="Wang J.Y."/>
            <person name="Zheng P.J."/>
            <person name="Li K.L."/>
            <person name="Liang Y.M."/>
            <person name="Chen X.F."/>
            <person name="Zhang C."/>
            <person name="Zhao X."/>
            <person name="He X."/>
            <person name="Zhang G.Q."/>
            <person name="Liu Z.J."/>
            <person name="Xu Q."/>
        </authorList>
    </citation>
    <scope>NUCLEOTIDE SEQUENCE [LARGE SCALE GENOMIC DNA]</scope>
    <source>
        <strain evidence="2">GZMU011</strain>
    </source>
</reference>
<evidence type="ECO:0000313" key="2">
    <source>
        <dbReference type="EMBL" id="KAL0912930.1"/>
    </source>
</evidence>
<feature type="compositionally biased region" description="Basic and acidic residues" evidence="1">
    <location>
        <begin position="191"/>
        <end position="204"/>
    </location>
</feature>
<proteinExistence type="predicted"/>
<comment type="caution">
    <text evidence="2">The sequence shown here is derived from an EMBL/GenBank/DDBJ whole genome shotgun (WGS) entry which is preliminary data.</text>
</comment>
<accession>A0ABD0UJT4</accession>
<gene>
    <name evidence="2" type="ORF">M5K25_016351</name>
</gene>
<dbReference type="EMBL" id="JANQDX010000013">
    <property type="protein sequence ID" value="KAL0912930.1"/>
    <property type="molecule type" value="Genomic_DNA"/>
</dbReference>
<evidence type="ECO:0000313" key="3">
    <source>
        <dbReference type="Proteomes" id="UP001552299"/>
    </source>
</evidence>
<sequence>MRQNSVDFRDCSKFCNSDKGSQSFLQQETEQVQSVAERNSGRQNRRGFGLTYKRRNVGDTGLEKTAHQESQSSQPIRISEDPENVALVEGSAPSIDPTSVGMDAMNAMLGNMMQLQMMEMMQSLVGSATPGVLPVVTPVTPTTPGSSINVEASLRDSLRQPLIPLRIKEFSERVESARILENDIEVVKQKWENNDRKRQSDHKGGSTKRQKFQQSQHQQFMRLPAIPLTKRLYTSLSSHPSLFGFSRSRAGRRSGLLRAGPMAAGENQQLSHLPTPSSTYLPWPAPNIRYPHLTCSAFREVTCSSPFASSQ</sequence>
<feature type="region of interest" description="Disordered" evidence="1">
    <location>
        <begin position="191"/>
        <end position="218"/>
    </location>
</feature>
<protein>
    <submittedName>
        <fullName evidence="2">Uncharacterized protein</fullName>
    </submittedName>
</protein>
<keyword evidence="3" id="KW-1185">Reference proteome</keyword>